<dbReference type="PROSITE" id="PS51186">
    <property type="entry name" value="GNAT"/>
    <property type="match status" value="1"/>
</dbReference>
<dbReference type="Proteomes" id="UP001500218">
    <property type="component" value="Unassembled WGS sequence"/>
</dbReference>
<reference evidence="2 3" key="1">
    <citation type="journal article" date="2019" name="Int. J. Syst. Evol. Microbiol.">
        <title>The Global Catalogue of Microorganisms (GCM) 10K type strain sequencing project: providing services to taxonomists for standard genome sequencing and annotation.</title>
        <authorList>
            <consortium name="The Broad Institute Genomics Platform"/>
            <consortium name="The Broad Institute Genome Sequencing Center for Infectious Disease"/>
            <person name="Wu L."/>
            <person name="Ma J."/>
        </authorList>
    </citation>
    <scope>NUCLEOTIDE SEQUENCE [LARGE SCALE GENOMIC DNA]</scope>
    <source>
        <strain evidence="2 3">JCM 13250</strain>
    </source>
</reference>
<name>A0ABN2LFD3_9ACTN</name>
<evidence type="ECO:0000259" key="1">
    <source>
        <dbReference type="PROSITE" id="PS51186"/>
    </source>
</evidence>
<protein>
    <submittedName>
        <fullName evidence="2">GNAT family protein</fullName>
    </submittedName>
</protein>
<dbReference type="PANTHER" id="PTHR43441">
    <property type="entry name" value="RIBOSOMAL-PROTEIN-SERINE ACETYLTRANSFERASE"/>
    <property type="match status" value="1"/>
</dbReference>
<evidence type="ECO:0000313" key="3">
    <source>
        <dbReference type="Proteomes" id="UP001500218"/>
    </source>
</evidence>
<keyword evidence="3" id="KW-1185">Reference proteome</keyword>
<proteinExistence type="predicted"/>
<accession>A0ABN2LFD3</accession>
<comment type="caution">
    <text evidence="2">The sequence shown here is derived from an EMBL/GenBank/DDBJ whole genome shotgun (WGS) entry which is preliminary data.</text>
</comment>
<dbReference type="EMBL" id="BAAALT010000009">
    <property type="protein sequence ID" value="GAA1786378.1"/>
    <property type="molecule type" value="Genomic_DNA"/>
</dbReference>
<dbReference type="Pfam" id="PF13302">
    <property type="entry name" value="Acetyltransf_3"/>
    <property type="match status" value="1"/>
</dbReference>
<dbReference type="SUPFAM" id="SSF55729">
    <property type="entry name" value="Acyl-CoA N-acyltransferases (Nat)"/>
    <property type="match status" value="1"/>
</dbReference>
<dbReference type="InterPro" id="IPR016181">
    <property type="entry name" value="Acyl_CoA_acyltransferase"/>
</dbReference>
<feature type="domain" description="N-acetyltransferase" evidence="1">
    <location>
        <begin position="31"/>
        <end position="186"/>
    </location>
</feature>
<dbReference type="Gene3D" id="3.40.630.30">
    <property type="match status" value="1"/>
</dbReference>
<gene>
    <name evidence="2" type="ORF">GCM10009682_05600</name>
</gene>
<organism evidence="2 3">
    <name type="scientific">Luedemannella flava</name>
    <dbReference type="NCBI Taxonomy" id="349316"/>
    <lineage>
        <taxon>Bacteria</taxon>
        <taxon>Bacillati</taxon>
        <taxon>Actinomycetota</taxon>
        <taxon>Actinomycetes</taxon>
        <taxon>Micromonosporales</taxon>
        <taxon>Micromonosporaceae</taxon>
        <taxon>Luedemannella</taxon>
    </lineage>
</organism>
<dbReference type="InterPro" id="IPR000182">
    <property type="entry name" value="GNAT_dom"/>
</dbReference>
<sequence length="203" mass="22324">MSYVVEAPFVHPLGEDAGLIVRTPAIAPAYHNLLVANQERLSRWEPWACAPLTLPDTTSFLTGSARRWAEGHELPLAIVVRSIAGWELVGSCGLWLDDSRTSATIGYWIDAWYEGRGLVTRSARALLFQAFGAYRLARVEISTVAENVRSRAVAERLGFTYEGVRRQAISFPAGRCDQVIYGMLADEWLAEPASVAPAFASAR</sequence>
<evidence type="ECO:0000313" key="2">
    <source>
        <dbReference type="EMBL" id="GAA1786378.1"/>
    </source>
</evidence>
<dbReference type="PANTHER" id="PTHR43441:SF11">
    <property type="entry name" value="RIBOSOMAL-PROTEIN-SERINE ACETYLTRANSFERASE"/>
    <property type="match status" value="1"/>
</dbReference>
<dbReference type="RefSeq" id="WP_344125856.1">
    <property type="nucleotide sequence ID" value="NZ_BAAALT010000009.1"/>
</dbReference>
<dbReference type="InterPro" id="IPR051908">
    <property type="entry name" value="Ribosomal_N-acetyltransferase"/>
</dbReference>